<feature type="region of interest" description="Disordered" evidence="3">
    <location>
        <begin position="1"/>
        <end position="26"/>
    </location>
</feature>
<dbReference type="WBParaSite" id="BXY_0197600.1">
    <property type="protein sequence ID" value="BXY_0197600.1"/>
    <property type="gene ID" value="BXY_0197600"/>
</dbReference>
<gene>
    <name evidence="4" type="ORF">BXYJ_LOCUS12825</name>
</gene>
<dbReference type="InterPro" id="IPR037239">
    <property type="entry name" value="OSBP_sf"/>
</dbReference>
<organism evidence="5 7">
    <name type="scientific">Bursaphelenchus xylophilus</name>
    <name type="common">Pinewood nematode worm</name>
    <name type="synonym">Aphelenchoides xylophilus</name>
    <dbReference type="NCBI Taxonomy" id="6326"/>
    <lineage>
        <taxon>Eukaryota</taxon>
        <taxon>Metazoa</taxon>
        <taxon>Ecdysozoa</taxon>
        <taxon>Nematoda</taxon>
        <taxon>Chromadorea</taxon>
        <taxon>Rhabditida</taxon>
        <taxon>Tylenchina</taxon>
        <taxon>Tylenchomorpha</taxon>
        <taxon>Aphelenchoidea</taxon>
        <taxon>Aphelenchoididae</taxon>
        <taxon>Bursaphelenchus</taxon>
    </lineage>
</organism>
<evidence type="ECO:0000256" key="1">
    <source>
        <dbReference type="ARBA" id="ARBA00008842"/>
    </source>
</evidence>
<dbReference type="InterPro" id="IPR000648">
    <property type="entry name" value="Oxysterol-bd"/>
</dbReference>
<sequence>MITSKTPRNEVGNNLLEPHPEPKPNKALEQFQRLTSRLIRRDQNAFQPLKDHPISPAEKTSPPKKLGGICVLRRDGKFQISRKYYTKASKGRLTFYKCRNGSTEKDTLTPEYNINLAKISEILYNDDAKKLVLCLPRGQYHLQPIAKEKYEKWKIALQQHRAFGKAEKENRSTGQNKAQESTQTAKSNSISLKQSEKELQNLLQDLNESFKLSRKNNSFDDFEEKLVKTMTNFSQFVEQTYEFQLKSTELLTVIEKQAKECREMILILRSGQKYSDGEEWDVTTAISATQSFSELPVQATPPKTPKERVVVKPLPSILEVRVHPAFQPLQNPRKALPAEPIFGGSIPLSAIFRAALPVHAFEPLGDLQVLVESMSYAGQCLNKIHRIKDPVDRMCMVAAMAVSFSCITCRKNRRPFGAALGETFDFISPDGWKAHAEQVYNQTSAMHAQGEGWELYKTIQLAFFPTLTGSLRIVPQNPIKLRVFGSDEFAWNPIPIICHNARAEADKRVVKTAGDILITSTSGVQCKMTFSEEKNAIRGEVIHNGKVVYKLVGYADKGLNRLAPGKPQERLLEVKKPDKDIYKFYHMNPLSITFNQLDDQIRPYIPKTDTRLREDIRLMEQGHFDLVENSTKKIDETHNYRAANHRALWFEPLTDLATGKTLWYTNGRYWQAKSKKFEDWYSKSYIIPLKPDS</sequence>
<dbReference type="GO" id="GO:0097038">
    <property type="term" value="C:perinuclear endoplasmic reticulum"/>
    <property type="evidence" value="ECO:0007669"/>
    <property type="project" value="TreeGrafter"/>
</dbReference>
<dbReference type="OrthoDB" id="5848000at2759"/>
<accession>A0A1I7RMP1</accession>
<evidence type="ECO:0000256" key="3">
    <source>
        <dbReference type="SAM" id="MobiDB-lite"/>
    </source>
</evidence>
<dbReference type="AlphaFoldDB" id="A0A1I7RMP1"/>
<evidence type="ECO:0000313" key="7">
    <source>
        <dbReference type="WBParaSite" id="BXY_0197600.1"/>
    </source>
</evidence>
<dbReference type="EMBL" id="CAJFCV020000005">
    <property type="protein sequence ID" value="CAG9125623.1"/>
    <property type="molecule type" value="Genomic_DNA"/>
</dbReference>
<feature type="region of interest" description="Disordered" evidence="3">
    <location>
        <begin position="164"/>
        <end position="190"/>
    </location>
</feature>
<dbReference type="Proteomes" id="UP000095284">
    <property type="component" value="Unplaced"/>
</dbReference>
<dbReference type="PANTHER" id="PTHR10972">
    <property type="entry name" value="OXYSTEROL-BINDING PROTEIN-RELATED"/>
    <property type="match status" value="1"/>
</dbReference>
<reference evidence="4" key="2">
    <citation type="submission" date="2020-09" db="EMBL/GenBank/DDBJ databases">
        <authorList>
            <person name="Kikuchi T."/>
        </authorList>
    </citation>
    <scope>NUCLEOTIDE SEQUENCE</scope>
    <source>
        <strain evidence="4">Ka4C1</strain>
    </source>
</reference>
<dbReference type="EMBL" id="CAJFDI010000005">
    <property type="protein sequence ID" value="CAD5232734.1"/>
    <property type="molecule type" value="Genomic_DNA"/>
</dbReference>
<dbReference type="Gene3D" id="2.40.160.120">
    <property type="match status" value="1"/>
</dbReference>
<dbReference type="SMR" id="A0A1I7RMP1"/>
<reference evidence="7" key="1">
    <citation type="submission" date="2016-11" db="UniProtKB">
        <authorList>
            <consortium name="WormBaseParasite"/>
        </authorList>
    </citation>
    <scope>IDENTIFICATION</scope>
</reference>
<name>A0A1I7RMP1_BURXY</name>
<evidence type="ECO:0000313" key="6">
    <source>
        <dbReference type="Proteomes" id="UP000659654"/>
    </source>
</evidence>
<dbReference type="PANTHER" id="PTHR10972:SF205">
    <property type="entry name" value="OXYSTEROL-BINDING PROTEIN 1"/>
    <property type="match status" value="1"/>
</dbReference>
<evidence type="ECO:0000313" key="4">
    <source>
        <dbReference type="EMBL" id="CAD5232734.1"/>
    </source>
</evidence>
<proteinExistence type="inferred from homology"/>
<dbReference type="Pfam" id="PF01237">
    <property type="entry name" value="Oxysterol_BP"/>
    <property type="match status" value="1"/>
</dbReference>
<keyword evidence="6" id="KW-1185">Reference proteome</keyword>
<dbReference type="Proteomes" id="UP000659654">
    <property type="component" value="Unassembled WGS sequence"/>
</dbReference>
<protein>
    <submittedName>
        <fullName evidence="4">(pine wood nematode) hypothetical protein</fullName>
    </submittedName>
</protein>
<evidence type="ECO:0000313" key="5">
    <source>
        <dbReference type="Proteomes" id="UP000095284"/>
    </source>
</evidence>
<keyword evidence="2" id="KW-0597">Phosphoprotein</keyword>
<comment type="similarity">
    <text evidence="1">Belongs to the OSBP family.</text>
</comment>
<dbReference type="SUPFAM" id="SSF144000">
    <property type="entry name" value="Oxysterol-binding protein-like"/>
    <property type="match status" value="1"/>
</dbReference>
<dbReference type="GO" id="GO:0005886">
    <property type="term" value="C:plasma membrane"/>
    <property type="evidence" value="ECO:0007669"/>
    <property type="project" value="TreeGrafter"/>
</dbReference>
<dbReference type="eggNOG" id="KOG1737">
    <property type="taxonomic scope" value="Eukaryota"/>
</dbReference>
<dbReference type="GO" id="GO:0005829">
    <property type="term" value="C:cytosol"/>
    <property type="evidence" value="ECO:0007669"/>
    <property type="project" value="TreeGrafter"/>
</dbReference>
<feature type="region of interest" description="Disordered" evidence="3">
    <location>
        <begin position="45"/>
        <end position="66"/>
    </location>
</feature>
<dbReference type="Proteomes" id="UP000582659">
    <property type="component" value="Unassembled WGS sequence"/>
</dbReference>
<dbReference type="GO" id="GO:0032934">
    <property type="term" value="F:sterol binding"/>
    <property type="evidence" value="ECO:0007669"/>
    <property type="project" value="TreeGrafter"/>
</dbReference>
<evidence type="ECO:0000256" key="2">
    <source>
        <dbReference type="ARBA" id="ARBA00022553"/>
    </source>
</evidence>
<dbReference type="SUPFAM" id="SSF50729">
    <property type="entry name" value="PH domain-like"/>
    <property type="match status" value="1"/>
</dbReference>
<feature type="compositionally biased region" description="Polar residues" evidence="3">
    <location>
        <begin position="172"/>
        <end position="190"/>
    </location>
</feature>